<keyword evidence="2" id="KW-1185">Reference proteome</keyword>
<evidence type="ECO:0000313" key="2">
    <source>
        <dbReference type="Proteomes" id="UP001519460"/>
    </source>
</evidence>
<evidence type="ECO:0000313" key="1">
    <source>
        <dbReference type="EMBL" id="KAK7506500.1"/>
    </source>
</evidence>
<name>A0ABD0M4B6_9CAEN</name>
<protein>
    <submittedName>
        <fullName evidence="1">Uncharacterized protein</fullName>
    </submittedName>
</protein>
<comment type="caution">
    <text evidence="1">The sequence shown here is derived from an EMBL/GenBank/DDBJ whole genome shotgun (WGS) entry which is preliminary data.</text>
</comment>
<gene>
    <name evidence="1" type="ORF">BaRGS_00001975</name>
</gene>
<organism evidence="1 2">
    <name type="scientific">Batillaria attramentaria</name>
    <dbReference type="NCBI Taxonomy" id="370345"/>
    <lineage>
        <taxon>Eukaryota</taxon>
        <taxon>Metazoa</taxon>
        <taxon>Spiralia</taxon>
        <taxon>Lophotrochozoa</taxon>
        <taxon>Mollusca</taxon>
        <taxon>Gastropoda</taxon>
        <taxon>Caenogastropoda</taxon>
        <taxon>Sorbeoconcha</taxon>
        <taxon>Cerithioidea</taxon>
        <taxon>Batillariidae</taxon>
        <taxon>Batillaria</taxon>
    </lineage>
</organism>
<dbReference type="Proteomes" id="UP001519460">
    <property type="component" value="Unassembled WGS sequence"/>
</dbReference>
<reference evidence="1 2" key="1">
    <citation type="journal article" date="2023" name="Sci. Data">
        <title>Genome assembly of the Korean intertidal mud-creeper Batillaria attramentaria.</title>
        <authorList>
            <person name="Patra A.K."/>
            <person name="Ho P.T."/>
            <person name="Jun S."/>
            <person name="Lee S.J."/>
            <person name="Kim Y."/>
            <person name="Won Y.J."/>
        </authorList>
    </citation>
    <scope>NUCLEOTIDE SEQUENCE [LARGE SCALE GENOMIC DNA]</scope>
    <source>
        <strain evidence="1">Wonlab-2016</strain>
    </source>
</reference>
<dbReference type="AlphaFoldDB" id="A0ABD0M4B6"/>
<dbReference type="EMBL" id="JACVVK020000006">
    <property type="protein sequence ID" value="KAK7506500.1"/>
    <property type="molecule type" value="Genomic_DNA"/>
</dbReference>
<sequence length="93" mass="10381">MNTACSHVDSRTIRSLQTFSPKAKANGKSKTRPADKRLWEFMSMFVAVIDAAAVCCHRRCPAAAYLEALKYRGRRLLQQTAHFVGVSSAIHRS</sequence>
<accession>A0ABD0M4B6</accession>
<proteinExistence type="predicted"/>